<keyword evidence="1" id="KW-0472">Membrane</keyword>
<feature type="transmembrane region" description="Helical" evidence="1">
    <location>
        <begin position="6"/>
        <end position="24"/>
    </location>
</feature>
<proteinExistence type="predicted"/>
<keyword evidence="1" id="KW-1133">Transmembrane helix</keyword>
<evidence type="ECO:0000256" key="1">
    <source>
        <dbReference type="SAM" id="Phobius"/>
    </source>
</evidence>
<dbReference type="AlphaFoldDB" id="A0A2A1KCR9"/>
<comment type="caution">
    <text evidence="2">The sequence shown here is derived from an EMBL/GenBank/DDBJ whole genome shotgun (WGS) entry which is preliminary data.</text>
</comment>
<evidence type="ECO:0000313" key="2">
    <source>
        <dbReference type="EMBL" id="PPJ72113.1"/>
    </source>
</evidence>
<reference evidence="2 3" key="1">
    <citation type="submission" date="2017-11" db="EMBL/GenBank/DDBJ databases">
        <authorList>
            <person name="Founou R.C."/>
            <person name="Founou L."/>
            <person name="Allam M."/>
            <person name="Ismail A."/>
            <person name="Essack S.Y."/>
        </authorList>
    </citation>
    <scope>NUCLEOTIDE SEQUENCE [LARGE SCALE GENOMIC DNA]</scope>
    <source>
        <strain evidence="2 3">G811N2B1</strain>
    </source>
</reference>
<dbReference type="EMBL" id="PGWX01000388">
    <property type="protein sequence ID" value="PPJ72113.1"/>
    <property type="molecule type" value="Genomic_DNA"/>
</dbReference>
<feature type="transmembrane region" description="Helical" evidence="1">
    <location>
        <begin position="36"/>
        <end position="57"/>
    </location>
</feature>
<organism evidence="2 3">
    <name type="scientific">Staphylococcus haemolyticus</name>
    <dbReference type="NCBI Taxonomy" id="1283"/>
    <lineage>
        <taxon>Bacteria</taxon>
        <taxon>Bacillati</taxon>
        <taxon>Bacillota</taxon>
        <taxon>Bacilli</taxon>
        <taxon>Bacillales</taxon>
        <taxon>Staphylococcaceae</taxon>
        <taxon>Staphylococcus</taxon>
    </lineage>
</organism>
<evidence type="ECO:0008006" key="4">
    <source>
        <dbReference type="Google" id="ProtNLM"/>
    </source>
</evidence>
<accession>A0A2A1KCR9</accession>
<sequence>MLIFIIVLFLISIILYVLSFFLAQNEGLYYKNNCRTISALILAIGVLCLMGYLINYISSNYLGV</sequence>
<keyword evidence="1" id="KW-0812">Transmembrane</keyword>
<evidence type="ECO:0000313" key="3">
    <source>
        <dbReference type="Proteomes" id="UP000238153"/>
    </source>
</evidence>
<name>A0A2A1KCR9_STAHA</name>
<dbReference type="Proteomes" id="UP000238153">
    <property type="component" value="Unassembled WGS sequence"/>
</dbReference>
<protein>
    <recommendedName>
        <fullName evidence="4">DUF1146 domain-containing protein</fullName>
    </recommendedName>
</protein>
<gene>
    <name evidence="2" type="ORF">CV019_11565</name>
</gene>